<feature type="region of interest" description="Disordered" evidence="1">
    <location>
        <begin position="834"/>
        <end position="868"/>
    </location>
</feature>
<feature type="region of interest" description="Disordered" evidence="1">
    <location>
        <begin position="654"/>
        <end position="681"/>
    </location>
</feature>
<evidence type="ECO:0000313" key="2">
    <source>
        <dbReference type="EMBL" id="KAJ8874461.1"/>
    </source>
</evidence>
<accession>A0ABQ9GR43</accession>
<dbReference type="EMBL" id="JARBHB010000010">
    <property type="protein sequence ID" value="KAJ8874461.1"/>
    <property type="molecule type" value="Genomic_DNA"/>
</dbReference>
<evidence type="ECO:0000313" key="3">
    <source>
        <dbReference type="Proteomes" id="UP001159363"/>
    </source>
</evidence>
<keyword evidence="3" id="KW-1185">Reference proteome</keyword>
<protein>
    <submittedName>
        <fullName evidence="2">Uncharacterized protein</fullName>
    </submittedName>
</protein>
<proteinExistence type="predicted"/>
<feature type="compositionally biased region" description="Basic and acidic residues" evidence="1">
    <location>
        <begin position="662"/>
        <end position="675"/>
    </location>
</feature>
<name>A0ABQ9GR43_9NEOP</name>
<dbReference type="Proteomes" id="UP001159363">
    <property type="component" value="Chromosome 9"/>
</dbReference>
<comment type="caution">
    <text evidence="2">The sequence shown here is derived from an EMBL/GenBank/DDBJ whole genome shotgun (WGS) entry which is preliminary data.</text>
</comment>
<feature type="region of interest" description="Disordered" evidence="1">
    <location>
        <begin position="1"/>
        <end position="45"/>
    </location>
</feature>
<feature type="compositionally biased region" description="Basic and acidic residues" evidence="1">
    <location>
        <begin position="1"/>
        <end position="19"/>
    </location>
</feature>
<reference evidence="2 3" key="1">
    <citation type="submission" date="2023-02" db="EMBL/GenBank/DDBJ databases">
        <title>LHISI_Scaffold_Assembly.</title>
        <authorList>
            <person name="Stuart O.P."/>
            <person name="Cleave R."/>
            <person name="Magrath M.J.L."/>
            <person name="Mikheyev A.S."/>
        </authorList>
    </citation>
    <scope>NUCLEOTIDE SEQUENCE [LARGE SCALE GENOMIC DNA]</scope>
    <source>
        <strain evidence="2">Daus_M_001</strain>
        <tissue evidence="2">Leg muscle</tissue>
    </source>
</reference>
<sequence>MEQRRNERAGRQKTPEKTIRPAASSSTMYMRKSWGRPHRKSNPVRLDGRRQRPVAFPGERCSLSCIDAGFWACTVLTMISPVLQHVRLSDKFTPDEVAHMDFGACFLAHLSLTQSFKACTCDPTAKMTERETKPGSGSLPDFHMWESCRKMLSVAGFLWDLPFPFLRPCIPVLLHTHLASPLSALKTSIRVIVTRGGGAVPNSSLHLLCAPITLSHLQWHFKIHLRCSKENLDASAISSAVVVLPLVAADVTHSTTEERLHTLAHIQGCPRSNKIWLKGKGTKSQKCSLYCEQSIAISLSRTAGALFSIRKARVQYGSRGYTGSDAMRRGIPSYSWRILLVHMVFVTSRRTLSQSSPSGVTADHQCTVDIGIFAHKTVESSLQATNGRRIITSSLHLMAAELDLILRRDFQTGVLEPRRGITEYLQSRGGTAACQSAPGVKCEPEVGTEAKCVSEMGPTRLQGKDACIAAERDRAVMAAFGAIVENGGLIINAEPRRAFIVSVAKIWNIPRTLSHAERVQDCQNQNILQKSAEIQPGAHELQKNHRGGTLFVGKQDTRALDYHSPVIQTSIVTRRPLSYHYSVLFVREKNSERVAVLTGNSRDWVPTAIRRSLRFYKCPVTTVVLVTRHAFVGGRLCRRGEIWAAFNDEVIDNRQGGGEVSMEQHRSEREGETGRSPRKPLLTSSIVRHDSHALHAKIRGDPGGIESGSPLWEVSRLTAQPPRSLVANIDTELAGCAQPGSVSQHLAAHLPTRLAKTAWIGFEKLHPQYPIRLKPRAASQRIKGTFTTFRLYGWSVKYAGRCRQDGGVREEYRASPSPRPDFPRLIIDEFRHRSEMSSPPDGSARSDKAGQLHAHTHAHTNTNTQRRCRTTTRARVLHTHRAQNIGGLLGHRSQELAPAPTVTILDYIISGRHIGFHFFLLYHSTLASTILDYSFISPHHSTSTSTNLFINISSCYIIPPQCPPSWITFLLVTIIPPRHPPYWIKFLLVTIMPHHALTFWSCDRQLEFHLSPMLDNHLVRHLVSGCHIVSHSMYLHTDIYLLLYQPTNPLLFLPSHLHTVLPTYLHSYLTTYCSTHLPATPPMDPLLYLPTCIPTALPN</sequence>
<feature type="compositionally biased region" description="Basic residues" evidence="1">
    <location>
        <begin position="33"/>
        <end position="42"/>
    </location>
</feature>
<gene>
    <name evidence="2" type="ORF">PR048_025310</name>
</gene>
<evidence type="ECO:0000256" key="1">
    <source>
        <dbReference type="SAM" id="MobiDB-lite"/>
    </source>
</evidence>
<organism evidence="2 3">
    <name type="scientific">Dryococelus australis</name>
    <dbReference type="NCBI Taxonomy" id="614101"/>
    <lineage>
        <taxon>Eukaryota</taxon>
        <taxon>Metazoa</taxon>
        <taxon>Ecdysozoa</taxon>
        <taxon>Arthropoda</taxon>
        <taxon>Hexapoda</taxon>
        <taxon>Insecta</taxon>
        <taxon>Pterygota</taxon>
        <taxon>Neoptera</taxon>
        <taxon>Polyneoptera</taxon>
        <taxon>Phasmatodea</taxon>
        <taxon>Verophasmatodea</taxon>
        <taxon>Anareolatae</taxon>
        <taxon>Phasmatidae</taxon>
        <taxon>Eurycanthinae</taxon>
        <taxon>Dryococelus</taxon>
    </lineage>
</organism>